<gene>
    <name evidence="3" type="ORF">ATC70_003410</name>
</gene>
<dbReference type="EMBL" id="JASEJX010000021">
    <property type="protein sequence ID" value="KAK4512705.1"/>
    <property type="molecule type" value="Genomic_DNA"/>
</dbReference>
<comment type="caution">
    <text evidence="3">The sequence shown here is derived from an EMBL/GenBank/DDBJ whole genome shotgun (WGS) entry which is preliminary data.</text>
</comment>
<name>A0AAN7HRV8_9FUNG</name>
<protein>
    <submittedName>
        <fullName evidence="3">Uncharacterized protein</fullName>
    </submittedName>
</protein>
<feature type="transmembrane region" description="Helical" evidence="2">
    <location>
        <begin position="54"/>
        <end position="77"/>
    </location>
</feature>
<feature type="compositionally biased region" description="Polar residues" evidence="1">
    <location>
        <begin position="91"/>
        <end position="110"/>
    </location>
</feature>
<evidence type="ECO:0000313" key="3">
    <source>
        <dbReference type="EMBL" id="KAK4512705.1"/>
    </source>
</evidence>
<keyword evidence="2" id="KW-0472">Membrane</keyword>
<keyword evidence="2" id="KW-0812">Transmembrane</keyword>
<keyword evidence="4" id="KW-1185">Reference proteome</keyword>
<dbReference type="AlphaFoldDB" id="A0AAN7HRV8"/>
<evidence type="ECO:0000256" key="1">
    <source>
        <dbReference type="SAM" id="MobiDB-lite"/>
    </source>
</evidence>
<sequence length="213" mass="22608">MAIGICSVLGVILAFSGLAVFLVSLIALLPVNIYNAIRSCLVLKHAIAISDHDAMPVVFLSGTIVVALVSLGLFMVMTHKSKGKTERHESTYGSTADSGANNNKNSNTKPSVLAKHKHRVVNIYSISYVAIDAIWVAAGILLLHSMSKSNNSNQVDEGHIAESIKRAIGSQIYITGVTLIVIASSVGAMAVSSVFFYLGKNKSGSSKPYYNIV</sequence>
<feature type="transmembrane region" description="Helical" evidence="2">
    <location>
        <begin position="172"/>
        <end position="198"/>
    </location>
</feature>
<reference evidence="3 4" key="1">
    <citation type="submission" date="2022-11" db="EMBL/GenBank/DDBJ databases">
        <title>Mucor velutinosus strain NIH1002 WGS.</title>
        <authorList>
            <person name="Subramanian P."/>
            <person name="Mullikin J.C."/>
            <person name="Segre J.A."/>
            <person name="Zelazny A.M."/>
        </authorList>
    </citation>
    <scope>NUCLEOTIDE SEQUENCE [LARGE SCALE GENOMIC DNA]</scope>
    <source>
        <strain evidence="3 4">NIH1002</strain>
    </source>
</reference>
<feature type="transmembrane region" description="Helical" evidence="2">
    <location>
        <begin position="123"/>
        <end position="143"/>
    </location>
</feature>
<dbReference type="RefSeq" id="XP_064679371.1">
    <property type="nucleotide sequence ID" value="XM_064822771.1"/>
</dbReference>
<proteinExistence type="predicted"/>
<evidence type="ECO:0000256" key="2">
    <source>
        <dbReference type="SAM" id="Phobius"/>
    </source>
</evidence>
<feature type="transmembrane region" description="Helical" evidence="2">
    <location>
        <begin position="12"/>
        <end position="34"/>
    </location>
</feature>
<feature type="region of interest" description="Disordered" evidence="1">
    <location>
        <begin position="85"/>
        <end position="111"/>
    </location>
</feature>
<dbReference type="Proteomes" id="UP001304243">
    <property type="component" value="Unassembled WGS sequence"/>
</dbReference>
<organism evidence="3 4">
    <name type="scientific">Mucor velutinosus</name>
    <dbReference type="NCBI Taxonomy" id="708070"/>
    <lineage>
        <taxon>Eukaryota</taxon>
        <taxon>Fungi</taxon>
        <taxon>Fungi incertae sedis</taxon>
        <taxon>Mucoromycota</taxon>
        <taxon>Mucoromycotina</taxon>
        <taxon>Mucoromycetes</taxon>
        <taxon>Mucorales</taxon>
        <taxon>Mucorineae</taxon>
        <taxon>Mucoraceae</taxon>
        <taxon>Mucor</taxon>
    </lineage>
</organism>
<evidence type="ECO:0000313" key="4">
    <source>
        <dbReference type="Proteomes" id="UP001304243"/>
    </source>
</evidence>
<accession>A0AAN7HRV8</accession>
<keyword evidence="2" id="KW-1133">Transmembrane helix</keyword>
<dbReference type="GeneID" id="89947112"/>